<reference evidence="2 3" key="1">
    <citation type="submission" date="2020-08" db="EMBL/GenBank/DDBJ databases">
        <title>Sequencing the genomes of 1000 actinobacteria strains.</title>
        <authorList>
            <person name="Klenk H.-P."/>
        </authorList>
    </citation>
    <scope>NUCLEOTIDE SEQUENCE [LARGE SCALE GENOMIC DNA]</scope>
    <source>
        <strain evidence="2 3">DSM 28796</strain>
    </source>
</reference>
<keyword evidence="3" id="KW-1185">Reference proteome</keyword>
<dbReference type="EMBL" id="JACHLZ010000001">
    <property type="protein sequence ID" value="MBB5833032.1"/>
    <property type="molecule type" value="Genomic_DNA"/>
</dbReference>
<dbReference type="Proteomes" id="UP000588158">
    <property type="component" value="Unassembled WGS sequence"/>
</dbReference>
<organism evidence="2 3">
    <name type="scientific">Brachybacterium aquaticum</name>
    <dbReference type="NCBI Taxonomy" id="1432564"/>
    <lineage>
        <taxon>Bacteria</taxon>
        <taxon>Bacillati</taxon>
        <taxon>Actinomycetota</taxon>
        <taxon>Actinomycetes</taxon>
        <taxon>Micrococcales</taxon>
        <taxon>Dermabacteraceae</taxon>
        <taxon>Brachybacterium</taxon>
    </lineage>
</organism>
<protein>
    <submittedName>
        <fullName evidence="2">Uncharacterized protein</fullName>
    </submittedName>
</protein>
<evidence type="ECO:0000313" key="2">
    <source>
        <dbReference type="EMBL" id="MBB5833032.1"/>
    </source>
</evidence>
<evidence type="ECO:0000313" key="3">
    <source>
        <dbReference type="Proteomes" id="UP000588158"/>
    </source>
</evidence>
<evidence type="ECO:0000256" key="1">
    <source>
        <dbReference type="SAM" id="SignalP"/>
    </source>
</evidence>
<keyword evidence="1" id="KW-0732">Signal</keyword>
<feature type="chain" id="PRO_5038756596" evidence="1">
    <location>
        <begin position="24"/>
        <end position="228"/>
    </location>
</feature>
<feature type="signal peptide" evidence="1">
    <location>
        <begin position="1"/>
        <end position="23"/>
    </location>
</feature>
<gene>
    <name evidence="2" type="ORF">HNR70_002845</name>
</gene>
<accession>A0A841AIF8</accession>
<comment type="caution">
    <text evidence="2">The sequence shown here is derived from an EMBL/GenBank/DDBJ whole genome shotgun (WGS) entry which is preliminary data.</text>
</comment>
<proteinExistence type="predicted"/>
<dbReference type="AlphaFoldDB" id="A0A841AIF8"/>
<dbReference type="RefSeq" id="WP_184326256.1">
    <property type="nucleotide sequence ID" value="NZ_JACHLZ010000001.1"/>
</dbReference>
<name>A0A841AIF8_9MICO</name>
<sequence>MITKPRRLFAALAVATLSAVSLAAPANAEGGTSALTAEERAEIEQNMDSLGIADATQQQLVQKLERGELLDSFNVAAEPIDTIPVDQPGFESTIYVYEDGSRTKSDLETGAESVDGITTRGITGCTTSTFSGGSSMSDCKVKVSTILYVGQFNANYTLVNGGNSYISKAYNWGCAGFGCNIEKTGIVKKTADLNGPAKAEMRVQVGGLGATTTGYIQLFVRGSSAWTN</sequence>